<evidence type="ECO:0000256" key="12">
    <source>
        <dbReference type="RuleBase" id="RU000512"/>
    </source>
</evidence>
<feature type="active site" description="For OMPdecase activity" evidence="10">
    <location>
        <position position="67"/>
    </location>
</feature>
<keyword evidence="6 9" id="KW-0456">Lyase</keyword>
<dbReference type="HAMAP" id="MF_01200_B">
    <property type="entry name" value="OMPdecase_type1_B"/>
    <property type="match status" value="1"/>
</dbReference>
<evidence type="ECO:0000256" key="3">
    <source>
        <dbReference type="ARBA" id="ARBA00011738"/>
    </source>
</evidence>
<evidence type="ECO:0000256" key="10">
    <source>
        <dbReference type="PIRSR" id="PIRSR614732-1"/>
    </source>
</evidence>
<dbReference type="OrthoDB" id="9806203at2"/>
<feature type="domain" description="Orotidine 5'-phosphate decarboxylase" evidence="13">
    <location>
        <begin position="11"/>
        <end position="235"/>
    </location>
</feature>
<evidence type="ECO:0000313" key="14">
    <source>
        <dbReference type="EMBL" id="SEN16777.1"/>
    </source>
</evidence>
<dbReference type="InterPro" id="IPR011060">
    <property type="entry name" value="RibuloseP-bd_barrel"/>
</dbReference>
<feature type="binding site" evidence="9 11">
    <location>
        <position position="190"/>
    </location>
    <ligand>
        <name>substrate</name>
    </ligand>
</feature>
<feature type="active site" description="For OMPdecase activity" evidence="10">
    <location>
        <position position="69"/>
    </location>
</feature>
<protein>
    <recommendedName>
        <fullName evidence="9">Orotidine 5'-phosphate decarboxylase</fullName>
        <ecNumber evidence="9">4.1.1.23</ecNumber>
    </recommendedName>
    <alternativeName>
        <fullName evidence="9">OMP decarboxylase</fullName>
        <shortName evidence="9">OMPDCase</shortName>
        <shortName evidence="9">OMPdecase</shortName>
    </alternativeName>
</protein>
<evidence type="ECO:0000256" key="8">
    <source>
        <dbReference type="ARBA" id="ARBA00061012"/>
    </source>
</evidence>
<evidence type="ECO:0000259" key="13">
    <source>
        <dbReference type="SMART" id="SM00934"/>
    </source>
</evidence>
<dbReference type="PROSITE" id="PS00156">
    <property type="entry name" value="OMPDECASE"/>
    <property type="match status" value="1"/>
</dbReference>
<dbReference type="EC" id="4.1.1.23" evidence="9"/>
<organism evidence="14 15">
    <name type="scientific">Lihuaxuella thermophila</name>
    <dbReference type="NCBI Taxonomy" id="1173111"/>
    <lineage>
        <taxon>Bacteria</taxon>
        <taxon>Bacillati</taxon>
        <taxon>Bacillota</taxon>
        <taxon>Bacilli</taxon>
        <taxon>Bacillales</taxon>
        <taxon>Thermoactinomycetaceae</taxon>
        <taxon>Lihuaxuella</taxon>
    </lineage>
</organism>
<feature type="binding site" evidence="9 11">
    <location>
        <position position="128"/>
    </location>
    <ligand>
        <name>substrate</name>
    </ligand>
</feature>
<evidence type="ECO:0000313" key="15">
    <source>
        <dbReference type="Proteomes" id="UP000199695"/>
    </source>
</evidence>
<evidence type="ECO:0000256" key="9">
    <source>
        <dbReference type="HAMAP-Rule" id="MF_01200"/>
    </source>
</evidence>
<keyword evidence="4 9" id="KW-0210">Decarboxylase</keyword>
<dbReference type="InterPro" id="IPR013785">
    <property type="entry name" value="Aldolase_TIM"/>
</dbReference>
<dbReference type="SMART" id="SM00934">
    <property type="entry name" value="OMPdecase"/>
    <property type="match status" value="1"/>
</dbReference>
<dbReference type="InterPro" id="IPR018089">
    <property type="entry name" value="OMPdecase_AS"/>
</dbReference>
<comment type="catalytic activity">
    <reaction evidence="7 9 12">
        <text>orotidine 5'-phosphate + H(+) = UMP + CO2</text>
        <dbReference type="Rhea" id="RHEA:11596"/>
        <dbReference type="ChEBI" id="CHEBI:15378"/>
        <dbReference type="ChEBI" id="CHEBI:16526"/>
        <dbReference type="ChEBI" id="CHEBI:57538"/>
        <dbReference type="ChEBI" id="CHEBI:57865"/>
        <dbReference type="EC" id="4.1.1.23"/>
    </reaction>
</comment>
<comment type="pathway">
    <text evidence="2 9 12">Pyrimidine metabolism; UMP biosynthesis via de novo pathway; UMP from orotate: step 2/2.</text>
</comment>
<evidence type="ECO:0000256" key="5">
    <source>
        <dbReference type="ARBA" id="ARBA00022975"/>
    </source>
</evidence>
<keyword evidence="15" id="KW-1185">Reference proteome</keyword>
<evidence type="ECO:0000256" key="7">
    <source>
        <dbReference type="ARBA" id="ARBA00049157"/>
    </source>
</evidence>
<dbReference type="CDD" id="cd04725">
    <property type="entry name" value="OMP_decarboxylase_like"/>
    <property type="match status" value="1"/>
</dbReference>
<evidence type="ECO:0000256" key="6">
    <source>
        <dbReference type="ARBA" id="ARBA00023239"/>
    </source>
</evidence>
<dbReference type="FunFam" id="3.20.20.70:FF:000015">
    <property type="entry name" value="Orotidine 5'-phosphate decarboxylase"/>
    <property type="match status" value="1"/>
</dbReference>
<dbReference type="InterPro" id="IPR014732">
    <property type="entry name" value="OMPdecase"/>
</dbReference>
<dbReference type="PANTHER" id="PTHR32119">
    <property type="entry name" value="OROTIDINE 5'-PHOSPHATE DECARBOXYLASE"/>
    <property type="match status" value="1"/>
</dbReference>
<evidence type="ECO:0000256" key="1">
    <source>
        <dbReference type="ARBA" id="ARBA00002356"/>
    </source>
</evidence>
<dbReference type="STRING" id="1173111.SAMN05444955_106233"/>
<dbReference type="Proteomes" id="UP000199695">
    <property type="component" value="Unassembled WGS sequence"/>
</dbReference>
<feature type="binding site" evidence="9 11">
    <location>
        <position position="219"/>
    </location>
    <ligand>
        <name>substrate</name>
    </ligand>
</feature>
<feature type="binding site" evidence="9 11">
    <location>
        <position position="220"/>
    </location>
    <ligand>
        <name>substrate</name>
    </ligand>
</feature>
<dbReference type="NCBIfam" id="NF001273">
    <property type="entry name" value="PRK00230.1"/>
    <property type="match status" value="1"/>
</dbReference>
<comment type="function">
    <text evidence="1 9">Catalyzes the decarboxylation of orotidine 5'-monophosphate (OMP) to uridine 5'-monophosphate (UMP).</text>
</comment>
<reference evidence="14 15" key="1">
    <citation type="submission" date="2016-10" db="EMBL/GenBank/DDBJ databases">
        <authorList>
            <person name="de Groot N.N."/>
        </authorList>
    </citation>
    <scope>NUCLEOTIDE SEQUENCE [LARGE SCALE GENOMIC DNA]</scope>
    <source>
        <strain evidence="14 15">DSM 46701</strain>
    </source>
</reference>
<feature type="binding site" evidence="9 11">
    <location>
        <position position="40"/>
    </location>
    <ligand>
        <name>substrate</name>
    </ligand>
</feature>
<dbReference type="InterPro" id="IPR047596">
    <property type="entry name" value="OMPdecase_bac"/>
</dbReference>
<dbReference type="Gene3D" id="3.20.20.70">
    <property type="entry name" value="Aldolase class I"/>
    <property type="match status" value="1"/>
</dbReference>
<dbReference type="UniPathway" id="UPA00070">
    <property type="reaction ID" value="UER00120"/>
</dbReference>
<evidence type="ECO:0000256" key="2">
    <source>
        <dbReference type="ARBA" id="ARBA00004861"/>
    </source>
</evidence>
<feature type="binding site" evidence="9 11">
    <location>
        <position position="199"/>
    </location>
    <ligand>
        <name>substrate</name>
    </ligand>
</feature>
<name>A0A1H8ED83_9BACL</name>
<feature type="active site" description="For OMPdecase activity" evidence="10">
    <location>
        <position position="72"/>
    </location>
</feature>
<dbReference type="PANTHER" id="PTHR32119:SF2">
    <property type="entry name" value="OROTIDINE 5'-PHOSPHATE DECARBOXYLASE"/>
    <property type="match status" value="1"/>
</dbReference>
<feature type="binding site" evidence="9">
    <location>
        <begin position="67"/>
        <end position="76"/>
    </location>
    <ligand>
        <name>substrate</name>
    </ligand>
</feature>
<sequence length="245" mass="26244">MSTKDPDVYSRVIIALDFPGAVAAESFLAHWDGQRKPFIKVGYQLFYAVGPDWVAKRKEEGYSVFLDLKLHDIPNTVAKGIESLSRLGVDMLTIHAGGGRAMMEAAREAAEAAGGPRRMKLLAVTQLTSTDQQMLNQELGIPGSLEECVIRYAQLAERSGADGVICSGQEVANIKRATSPSFLAVTPGIRPAGTDVQDQKRVVTPADALASGADYLVVGRPITRAADPKAAFDTIIAEMEQAKEG</sequence>
<dbReference type="AlphaFoldDB" id="A0A1H8ED83"/>
<dbReference type="EMBL" id="FOCQ01000006">
    <property type="protein sequence ID" value="SEN16777.1"/>
    <property type="molecule type" value="Genomic_DNA"/>
</dbReference>
<feature type="active site" description="Proton donor" evidence="9">
    <location>
        <position position="69"/>
    </location>
</feature>
<dbReference type="InterPro" id="IPR001754">
    <property type="entry name" value="OMPdeCOase_dom"/>
</dbReference>
<dbReference type="GO" id="GO:0005829">
    <property type="term" value="C:cytosol"/>
    <property type="evidence" value="ECO:0007669"/>
    <property type="project" value="TreeGrafter"/>
</dbReference>
<dbReference type="GO" id="GO:0006207">
    <property type="term" value="P:'de novo' pyrimidine nucleobase biosynthetic process"/>
    <property type="evidence" value="ECO:0007669"/>
    <property type="project" value="InterPro"/>
</dbReference>
<evidence type="ECO:0000256" key="4">
    <source>
        <dbReference type="ARBA" id="ARBA00022793"/>
    </source>
</evidence>
<dbReference type="GO" id="GO:0044205">
    <property type="term" value="P:'de novo' UMP biosynthetic process"/>
    <property type="evidence" value="ECO:0007669"/>
    <property type="project" value="UniProtKB-UniRule"/>
</dbReference>
<comment type="similarity">
    <text evidence="8 9">Belongs to the OMP decarboxylase family. Type 1 subfamily.</text>
</comment>
<dbReference type="GO" id="GO:0004590">
    <property type="term" value="F:orotidine-5'-phosphate decarboxylase activity"/>
    <property type="evidence" value="ECO:0007669"/>
    <property type="project" value="UniProtKB-UniRule"/>
</dbReference>
<dbReference type="Pfam" id="PF00215">
    <property type="entry name" value="OMPdecase"/>
    <property type="match status" value="1"/>
</dbReference>
<keyword evidence="5 9" id="KW-0665">Pyrimidine biosynthesis</keyword>
<accession>A0A1H8ED83</accession>
<comment type="subunit">
    <text evidence="3 9">Homodimer.</text>
</comment>
<feature type="binding site" evidence="9 11">
    <location>
        <position position="17"/>
    </location>
    <ligand>
        <name>substrate</name>
    </ligand>
</feature>
<evidence type="ECO:0000256" key="11">
    <source>
        <dbReference type="PIRSR" id="PIRSR614732-2"/>
    </source>
</evidence>
<dbReference type="RefSeq" id="WP_089967494.1">
    <property type="nucleotide sequence ID" value="NZ_FOCQ01000006.1"/>
</dbReference>
<gene>
    <name evidence="9" type="primary">pyrF</name>
    <name evidence="14" type="ORF">SAMN05444955_106233</name>
</gene>
<dbReference type="NCBIfam" id="TIGR01740">
    <property type="entry name" value="pyrF"/>
    <property type="match status" value="1"/>
</dbReference>
<dbReference type="SUPFAM" id="SSF51366">
    <property type="entry name" value="Ribulose-phoshate binding barrel"/>
    <property type="match status" value="1"/>
</dbReference>
<proteinExistence type="inferred from homology"/>